<name>A0ABW7QPL8_9ACTN</name>
<dbReference type="Proteomes" id="UP001610818">
    <property type="component" value="Unassembled WGS sequence"/>
</dbReference>
<gene>
    <name evidence="3" type="ORF">ACH4F9_18235</name>
</gene>
<comment type="caution">
    <text evidence="3">The sequence shown here is derived from an EMBL/GenBank/DDBJ whole genome shotgun (WGS) entry which is preliminary data.</text>
</comment>
<keyword evidence="4" id="KW-1185">Reference proteome</keyword>
<keyword evidence="1" id="KW-0812">Transmembrane</keyword>
<dbReference type="InterPro" id="IPR055568">
    <property type="entry name" value="DUF7144"/>
</dbReference>
<reference evidence="3 4" key="1">
    <citation type="submission" date="2024-10" db="EMBL/GenBank/DDBJ databases">
        <title>The Natural Products Discovery Center: Release of the First 8490 Sequenced Strains for Exploring Actinobacteria Biosynthetic Diversity.</title>
        <authorList>
            <person name="Kalkreuter E."/>
            <person name="Kautsar S.A."/>
            <person name="Yang D."/>
            <person name="Bader C.D."/>
            <person name="Teijaro C.N."/>
            <person name="Fluegel L."/>
            <person name="Davis C.M."/>
            <person name="Simpson J.R."/>
            <person name="Lauterbach L."/>
            <person name="Steele A.D."/>
            <person name="Gui C."/>
            <person name="Meng S."/>
            <person name="Li G."/>
            <person name="Viehrig K."/>
            <person name="Ye F."/>
            <person name="Su P."/>
            <person name="Kiefer A.F."/>
            <person name="Nichols A."/>
            <person name="Cepeda A.J."/>
            <person name="Yan W."/>
            <person name="Fan B."/>
            <person name="Jiang Y."/>
            <person name="Adhikari A."/>
            <person name="Zheng C.-J."/>
            <person name="Schuster L."/>
            <person name="Cowan T.M."/>
            <person name="Smanski M.J."/>
            <person name="Chevrette M.G."/>
            <person name="De Carvalho L.P.S."/>
            <person name="Shen B."/>
        </authorList>
    </citation>
    <scope>NUCLEOTIDE SEQUENCE [LARGE SCALE GENOMIC DNA]</scope>
    <source>
        <strain evidence="3 4">NPDC017990</strain>
    </source>
</reference>
<feature type="transmembrane region" description="Helical" evidence="1">
    <location>
        <begin position="114"/>
        <end position="133"/>
    </location>
</feature>
<dbReference type="EMBL" id="JBIRGQ010000003">
    <property type="protein sequence ID" value="MFH8546941.1"/>
    <property type="molecule type" value="Genomic_DNA"/>
</dbReference>
<organism evidence="3 4">
    <name type="scientific">Streptomyces longisporoflavus</name>
    <dbReference type="NCBI Taxonomy" id="28044"/>
    <lineage>
        <taxon>Bacteria</taxon>
        <taxon>Bacillati</taxon>
        <taxon>Actinomycetota</taxon>
        <taxon>Actinomycetes</taxon>
        <taxon>Kitasatosporales</taxon>
        <taxon>Streptomycetaceae</taxon>
        <taxon>Streptomyces</taxon>
    </lineage>
</organism>
<evidence type="ECO:0000313" key="3">
    <source>
        <dbReference type="EMBL" id="MFH8546941.1"/>
    </source>
</evidence>
<feature type="transmembrane region" description="Helical" evidence="1">
    <location>
        <begin position="92"/>
        <end position="108"/>
    </location>
</feature>
<dbReference type="Pfam" id="PF23636">
    <property type="entry name" value="DUF7144"/>
    <property type="match status" value="1"/>
</dbReference>
<proteinExistence type="predicted"/>
<dbReference type="RefSeq" id="WP_397712762.1">
    <property type="nucleotide sequence ID" value="NZ_JBIRGN010000003.1"/>
</dbReference>
<keyword evidence="1" id="KW-1133">Transmembrane helix</keyword>
<accession>A0ABW7QPL8</accession>
<sequence length="139" mass="15176">MATSTAQHHRSDAKQTAAAGLTIFAGVMLFLSGSLDFCRGLMAVLEDTIFVNTPSYAFEFDLTSWGWIHMIIGTIAVVVSFGLFVAAKWARITGVIIASLVIIANFLSLPYYPIWSITLIAMSGFVIWALCTVEKDSVY</sequence>
<protein>
    <recommendedName>
        <fullName evidence="2">DUF7144 domain-containing protein</fullName>
    </recommendedName>
</protein>
<evidence type="ECO:0000259" key="2">
    <source>
        <dbReference type="Pfam" id="PF23636"/>
    </source>
</evidence>
<evidence type="ECO:0000313" key="4">
    <source>
        <dbReference type="Proteomes" id="UP001610818"/>
    </source>
</evidence>
<keyword evidence="1" id="KW-0472">Membrane</keyword>
<feature type="transmembrane region" description="Helical" evidence="1">
    <location>
        <begin position="21"/>
        <end position="45"/>
    </location>
</feature>
<feature type="transmembrane region" description="Helical" evidence="1">
    <location>
        <begin position="65"/>
        <end position="85"/>
    </location>
</feature>
<feature type="domain" description="DUF7144" evidence="2">
    <location>
        <begin position="22"/>
        <end position="134"/>
    </location>
</feature>
<evidence type="ECO:0000256" key="1">
    <source>
        <dbReference type="SAM" id="Phobius"/>
    </source>
</evidence>